<dbReference type="Ensembl" id="ENSPMAT00000005005.1">
    <property type="protein sequence ID" value="ENSPMAP00000004986.1"/>
    <property type="gene ID" value="ENSPMAG00000004535.1"/>
</dbReference>
<evidence type="ECO:0000313" key="7">
    <source>
        <dbReference type="Ensembl" id="ENSPMAP00000004986.1"/>
    </source>
</evidence>
<dbReference type="AlphaFoldDB" id="S4RIF4"/>
<dbReference type="GeneTree" id="ENSGT00940000158670"/>
<protein>
    <recommendedName>
        <fullName evidence="5">Probable cytosolic iron-sulfur protein assembly protein CIAO1</fullName>
    </recommendedName>
    <alternativeName>
        <fullName evidence="5">WD repeat-containing protein 39</fullName>
    </alternativeName>
</protein>
<dbReference type="InterPro" id="IPR036322">
    <property type="entry name" value="WD40_repeat_dom_sf"/>
</dbReference>
<dbReference type="GO" id="GO:0016226">
    <property type="term" value="P:iron-sulfur cluster assembly"/>
    <property type="evidence" value="ECO:0007669"/>
    <property type="project" value="UniProtKB-UniRule"/>
</dbReference>
<dbReference type="PANTHER" id="PTHR19920">
    <property type="entry name" value="WD40 PROTEIN CIAO1"/>
    <property type="match status" value="1"/>
</dbReference>
<feature type="repeat" description="WD" evidence="6">
    <location>
        <begin position="189"/>
        <end position="221"/>
    </location>
</feature>
<comment type="similarity">
    <text evidence="5">Belongs to the WD repeat CIA1 family.</text>
</comment>
<reference evidence="7" key="2">
    <citation type="submission" date="2025-09" db="UniProtKB">
        <authorList>
            <consortium name="Ensembl"/>
        </authorList>
    </citation>
    <scope>IDENTIFICATION</scope>
</reference>
<dbReference type="InterPro" id="IPR019775">
    <property type="entry name" value="WD40_repeat_CS"/>
</dbReference>
<dbReference type="STRING" id="7757.ENSPMAP00000004986"/>
<organism evidence="7">
    <name type="scientific">Petromyzon marinus</name>
    <name type="common">Sea lamprey</name>
    <dbReference type="NCBI Taxonomy" id="7757"/>
    <lineage>
        <taxon>Eukaryota</taxon>
        <taxon>Metazoa</taxon>
        <taxon>Chordata</taxon>
        <taxon>Craniata</taxon>
        <taxon>Vertebrata</taxon>
        <taxon>Cyclostomata</taxon>
        <taxon>Hyperoartia</taxon>
        <taxon>Petromyzontiformes</taxon>
        <taxon>Petromyzontidae</taxon>
        <taxon>Petromyzon</taxon>
    </lineage>
</organism>
<dbReference type="InterPro" id="IPR028608">
    <property type="entry name" value="CIAO1/Cia1"/>
</dbReference>
<feature type="repeat" description="WD" evidence="6">
    <location>
        <begin position="11"/>
        <end position="42"/>
    </location>
</feature>
<feature type="repeat" description="WD" evidence="6">
    <location>
        <begin position="145"/>
        <end position="176"/>
    </location>
</feature>
<evidence type="ECO:0000256" key="1">
    <source>
        <dbReference type="ARBA" id="ARBA00022574"/>
    </source>
</evidence>
<dbReference type="Gene3D" id="2.130.10.10">
    <property type="entry name" value="YVTN repeat-like/Quinoprotein amine dehydrogenase"/>
    <property type="match status" value="1"/>
</dbReference>
<dbReference type="OMA" id="IREIRWS"/>
<keyword evidence="2" id="KW-0677">Repeat</keyword>
<sequence>MKGSLQVLHRLAGHQDRAWSVAWSPSGALIASCGGDKTVRVWGREGDGWVCRSVLADAHQRTVRNVAWSPCGTRLASASFDATTCVWSRRDGDFEVTATLEGHENEVKGVAWAPSGNLLATCSRDKSVWIWEVDEEEDYECASVLNSHTQDVKHVVWHPNSEVLASASYDNSIRLYREDGDDWSSFATLEGHESTVWSIDFDATGRRLVSCGDDKTIRIWQEGAATSSGGCICVAVGATWECVCTLSGHHTRVIYDVSWCKLTGAIATASGDDTIRVFEEEAVPEGDGKSPRFYEAVCVRKAHDRDVNCVAWSPSDPGLLASCGDDRVVAIWRYARESAA</sequence>
<dbReference type="HAMAP" id="MF_03037">
    <property type="entry name" value="ciao1"/>
    <property type="match status" value="1"/>
</dbReference>
<evidence type="ECO:0000256" key="6">
    <source>
        <dbReference type="PROSITE-ProRule" id="PRU00221"/>
    </source>
</evidence>
<dbReference type="GO" id="GO:0097361">
    <property type="term" value="C:cytosolic [4Fe-4S] assembly targeting complex"/>
    <property type="evidence" value="ECO:0007669"/>
    <property type="project" value="InterPro"/>
</dbReference>
<dbReference type="PROSITE" id="PS50294">
    <property type="entry name" value="WD_REPEATS_REGION"/>
    <property type="match status" value="6"/>
</dbReference>
<evidence type="ECO:0000256" key="5">
    <source>
        <dbReference type="HAMAP-Rule" id="MF_03037"/>
    </source>
</evidence>
<gene>
    <name evidence="5" type="primary">CIAO1</name>
</gene>
<evidence type="ECO:0000256" key="2">
    <source>
        <dbReference type="ARBA" id="ARBA00022737"/>
    </source>
</evidence>
<keyword evidence="1 6" id="KW-0853">WD repeat</keyword>
<dbReference type="SMART" id="SM00320">
    <property type="entry name" value="WD40"/>
    <property type="match status" value="7"/>
</dbReference>
<dbReference type="SUPFAM" id="SSF50978">
    <property type="entry name" value="WD40 repeat-like"/>
    <property type="match status" value="1"/>
</dbReference>
<dbReference type="Pfam" id="PF00400">
    <property type="entry name" value="WD40"/>
    <property type="match status" value="7"/>
</dbReference>
<dbReference type="FunFam" id="2.130.10.10:FF:000136">
    <property type="entry name" value="Probable cytosolic iron-sulfur protein assembly protein CIAO1"/>
    <property type="match status" value="1"/>
</dbReference>
<dbReference type="HOGENOM" id="CLU_000288_57_8_1"/>
<dbReference type="PROSITE" id="PS00678">
    <property type="entry name" value="WD_REPEATS_1"/>
    <property type="match status" value="1"/>
</dbReference>
<name>S4RIF4_PETMA</name>
<feature type="repeat" description="WD" evidence="6">
    <location>
        <begin position="100"/>
        <end position="141"/>
    </location>
</feature>
<comment type="subunit">
    <text evidence="4">Component of the CIA complex. Interacts with CIAO2A and forms a complex with CIAO2B and MMS19; the interactions with CIAO2A and CIAO2B are mutually exclusive. Interacts with CHD1L, ERCC2, IREB2 and POLD1. Component of the MMXD complex, which includes CIAO1, ERCC2, CIAO2B, MMS19 and SLC25A5. Interacts with WT1. Interacts with CIAO3. Interacts (via LYR motif) with HSC20.</text>
</comment>
<evidence type="ECO:0000256" key="3">
    <source>
        <dbReference type="ARBA" id="ARBA00060126"/>
    </source>
</evidence>
<proteinExistence type="inferred from homology"/>
<feature type="repeat" description="WD" evidence="6">
    <location>
        <begin position="300"/>
        <end position="340"/>
    </location>
</feature>
<dbReference type="InterPro" id="IPR015943">
    <property type="entry name" value="WD40/YVTN_repeat-like_dom_sf"/>
</dbReference>
<accession>S4RIF4</accession>
<comment type="function">
    <text evidence="3">Key component of the cytosolic iron-sulfur protein assembly (CIA) complex, a multiprotein complex that mediates the incorporation of iron-sulfur cluster into extramitochondrial Fe/S proteins. As a CIA complex component, interacts specifically with CIAO2A or CIAO2B and MMS19 to assist different branches of iron-sulfur protein assembly, depending of its interactors. The complex CIAO1:CIAO2B:MMS19 binds to and facilitates the assembly of most cytosolic-nuclear Fe/S proteins. CIAO1:CIAO2A specifically matures ACO1 and stabilizes IREB2. Seems to specifically modulate the transactivation activity of WT1. As part of the mitotic spindle-associated MMXD complex it may play a role in chromosome segregation.</text>
</comment>
<dbReference type="PROSITE" id="PS50082">
    <property type="entry name" value="WD_REPEATS_2"/>
    <property type="match status" value="6"/>
</dbReference>
<reference evidence="7" key="1">
    <citation type="submission" date="2025-08" db="UniProtKB">
        <authorList>
            <consortium name="Ensembl"/>
        </authorList>
    </citation>
    <scope>IDENTIFICATION</scope>
</reference>
<evidence type="ECO:0000256" key="4">
    <source>
        <dbReference type="ARBA" id="ARBA00065751"/>
    </source>
</evidence>
<dbReference type="InterPro" id="IPR001680">
    <property type="entry name" value="WD40_rpt"/>
</dbReference>
<dbReference type="CDD" id="cd00200">
    <property type="entry name" value="WD40"/>
    <property type="match status" value="1"/>
</dbReference>
<feature type="repeat" description="WD" evidence="6">
    <location>
        <begin position="56"/>
        <end position="97"/>
    </location>
</feature>
<dbReference type="PROSITE" id="PS51257">
    <property type="entry name" value="PROKAR_LIPOPROTEIN"/>
    <property type="match status" value="1"/>
</dbReference>
<dbReference type="PANTHER" id="PTHR19920:SF0">
    <property type="entry name" value="CYTOSOLIC IRON-SULFUR PROTEIN ASSEMBLY PROTEIN CIAO1-RELATED"/>
    <property type="match status" value="1"/>
</dbReference>